<protein>
    <submittedName>
        <fullName evidence="3">Tyrosine-protein phosphatase</fullName>
    </submittedName>
</protein>
<feature type="domain" description="Tyrosine specific protein phosphatases" evidence="2">
    <location>
        <begin position="105"/>
        <end position="156"/>
    </location>
</feature>
<name>A0ABP8RZM7_9PSEU</name>
<gene>
    <name evidence="3" type="ORF">GCM10023175_49870</name>
</gene>
<dbReference type="InterPro" id="IPR026893">
    <property type="entry name" value="Tyr/Ser_Pase_IphP-type"/>
</dbReference>
<dbReference type="PANTHER" id="PTHR31126:SF1">
    <property type="entry name" value="TYROSINE SPECIFIC PROTEIN PHOSPHATASES DOMAIN-CONTAINING PROTEIN"/>
    <property type="match status" value="1"/>
</dbReference>
<comment type="similarity">
    <text evidence="1">Belongs to the protein-tyrosine phosphatase family.</text>
</comment>
<evidence type="ECO:0000259" key="2">
    <source>
        <dbReference type="PROSITE" id="PS50056"/>
    </source>
</evidence>
<accession>A0ABP8RZM7</accession>
<proteinExistence type="inferred from homology"/>
<dbReference type="Pfam" id="PF13350">
    <property type="entry name" value="Y_phosphatase3"/>
    <property type="match status" value="1"/>
</dbReference>
<organism evidence="3 4">
    <name type="scientific">Pseudonocardia xishanensis</name>
    <dbReference type="NCBI Taxonomy" id="630995"/>
    <lineage>
        <taxon>Bacteria</taxon>
        <taxon>Bacillati</taxon>
        <taxon>Actinomycetota</taxon>
        <taxon>Actinomycetes</taxon>
        <taxon>Pseudonocardiales</taxon>
        <taxon>Pseudonocardiaceae</taxon>
        <taxon>Pseudonocardia</taxon>
    </lineage>
</organism>
<comment type="caution">
    <text evidence="3">The sequence shown here is derived from an EMBL/GenBank/DDBJ whole genome shotgun (WGS) entry which is preliminary data.</text>
</comment>
<evidence type="ECO:0000313" key="4">
    <source>
        <dbReference type="Proteomes" id="UP001501598"/>
    </source>
</evidence>
<reference evidence="4" key="1">
    <citation type="journal article" date="2019" name="Int. J. Syst. Evol. Microbiol.">
        <title>The Global Catalogue of Microorganisms (GCM) 10K type strain sequencing project: providing services to taxonomists for standard genome sequencing and annotation.</title>
        <authorList>
            <consortium name="The Broad Institute Genomics Platform"/>
            <consortium name="The Broad Institute Genome Sequencing Center for Infectious Disease"/>
            <person name="Wu L."/>
            <person name="Ma J."/>
        </authorList>
    </citation>
    <scope>NUCLEOTIDE SEQUENCE [LARGE SCALE GENOMIC DNA]</scope>
    <source>
        <strain evidence="4">JCM 17906</strain>
    </source>
</reference>
<sequence>MLRTFANFRDVGGLTTADGRVVRSGVLLRSEAPQPGDELPTVPASVIDLRSVKELQRVGPHPLADRAEVHHVPLSVQLAPERLAGLPTERELAAGYEKIVRESVDSLVRIVGILAHAPGPILVHCAAGKDRTGIVIGMALRLAGVPRDQVLADYRRTDDNIEFLLARLDAAGSRLPPGSQHLLAVDPDALTAGLDALESGAGLRPHLVAHGAPEADLDAVATRLTRPSS</sequence>
<dbReference type="SUPFAM" id="SSF52799">
    <property type="entry name" value="(Phosphotyrosine protein) phosphatases II"/>
    <property type="match status" value="1"/>
</dbReference>
<keyword evidence="4" id="KW-1185">Reference proteome</keyword>
<dbReference type="InterPro" id="IPR016130">
    <property type="entry name" value="Tyr_Pase_AS"/>
</dbReference>
<evidence type="ECO:0000256" key="1">
    <source>
        <dbReference type="ARBA" id="ARBA00009580"/>
    </source>
</evidence>
<dbReference type="EMBL" id="BAABGT010000075">
    <property type="protein sequence ID" value="GAA4553576.1"/>
    <property type="molecule type" value="Genomic_DNA"/>
</dbReference>
<dbReference type="PANTHER" id="PTHR31126">
    <property type="entry name" value="TYROSINE-PROTEIN PHOSPHATASE"/>
    <property type="match status" value="1"/>
</dbReference>
<dbReference type="Proteomes" id="UP001501598">
    <property type="component" value="Unassembled WGS sequence"/>
</dbReference>
<dbReference type="PROSITE" id="PS50056">
    <property type="entry name" value="TYR_PHOSPHATASE_2"/>
    <property type="match status" value="1"/>
</dbReference>
<dbReference type="PROSITE" id="PS00383">
    <property type="entry name" value="TYR_PHOSPHATASE_1"/>
    <property type="match status" value="1"/>
</dbReference>
<dbReference type="InterPro" id="IPR000387">
    <property type="entry name" value="Tyr_Pase_dom"/>
</dbReference>
<dbReference type="InterPro" id="IPR029021">
    <property type="entry name" value="Prot-tyrosine_phosphatase-like"/>
</dbReference>
<evidence type="ECO:0000313" key="3">
    <source>
        <dbReference type="EMBL" id="GAA4553576.1"/>
    </source>
</evidence>
<dbReference type="Gene3D" id="3.90.190.10">
    <property type="entry name" value="Protein tyrosine phosphatase superfamily"/>
    <property type="match status" value="1"/>
</dbReference>